<reference evidence="5 6" key="1">
    <citation type="journal article" date="2019" name="Environ. Microbiol.">
        <title>Species interactions and distinct microbial communities in high Arctic permafrost affected cryosols are associated with the CH4 and CO2 gas fluxes.</title>
        <authorList>
            <person name="Altshuler I."/>
            <person name="Hamel J."/>
            <person name="Turney S."/>
            <person name="Magnuson E."/>
            <person name="Levesque R."/>
            <person name="Greer C."/>
            <person name="Whyte L.G."/>
        </authorList>
    </citation>
    <scope>NUCLEOTIDE SEQUENCE [LARGE SCALE GENOMIC DNA]</scope>
    <source>
        <strain evidence="5 6">S5.20</strain>
    </source>
</reference>
<evidence type="ECO:0000259" key="3">
    <source>
        <dbReference type="Pfam" id="PF00534"/>
    </source>
</evidence>
<dbReference type="AlphaFoldDB" id="A0A502E4N1"/>
<dbReference type="PANTHER" id="PTHR12526">
    <property type="entry name" value="GLYCOSYLTRANSFERASE"/>
    <property type="match status" value="1"/>
</dbReference>
<dbReference type="Pfam" id="PF00534">
    <property type="entry name" value="Glycos_transf_1"/>
    <property type="match status" value="1"/>
</dbReference>
<dbReference type="RefSeq" id="WP_140696368.1">
    <property type="nucleotide sequence ID" value="NZ_RCZG01000012.1"/>
</dbReference>
<dbReference type="Proteomes" id="UP000320095">
    <property type="component" value="Unassembled WGS sequence"/>
</dbReference>
<organism evidence="5 6">
    <name type="scientific">Mycolicibacterium hodleri</name>
    <dbReference type="NCBI Taxonomy" id="49897"/>
    <lineage>
        <taxon>Bacteria</taxon>
        <taxon>Bacillati</taxon>
        <taxon>Actinomycetota</taxon>
        <taxon>Actinomycetes</taxon>
        <taxon>Mycobacteriales</taxon>
        <taxon>Mycobacteriaceae</taxon>
        <taxon>Mycolicibacterium</taxon>
    </lineage>
</organism>
<keyword evidence="6" id="KW-1185">Reference proteome</keyword>
<dbReference type="InterPro" id="IPR001296">
    <property type="entry name" value="Glyco_trans_1"/>
</dbReference>
<keyword evidence="2 5" id="KW-0808">Transferase</keyword>
<evidence type="ECO:0000259" key="4">
    <source>
        <dbReference type="Pfam" id="PF13439"/>
    </source>
</evidence>
<dbReference type="Gene3D" id="3.40.50.2000">
    <property type="entry name" value="Glycogen Phosphorylase B"/>
    <property type="match status" value="2"/>
</dbReference>
<evidence type="ECO:0000313" key="6">
    <source>
        <dbReference type="Proteomes" id="UP000320095"/>
    </source>
</evidence>
<evidence type="ECO:0000256" key="2">
    <source>
        <dbReference type="ARBA" id="ARBA00022679"/>
    </source>
</evidence>
<dbReference type="PANTHER" id="PTHR12526:SF510">
    <property type="entry name" value="D-INOSITOL 3-PHOSPHATE GLYCOSYLTRANSFERASE"/>
    <property type="match status" value="1"/>
</dbReference>
<dbReference type="OrthoDB" id="9810929at2"/>
<accession>A0A502E4N1</accession>
<dbReference type="Pfam" id="PF13439">
    <property type="entry name" value="Glyco_transf_4"/>
    <property type="match status" value="1"/>
</dbReference>
<gene>
    <name evidence="5" type="ORF">EAH80_23360</name>
</gene>
<dbReference type="EMBL" id="RCZG01000012">
    <property type="protein sequence ID" value="TPG31441.1"/>
    <property type="molecule type" value="Genomic_DNA"/>
</dbReference>
<name>A0A502E4N1_9MYCO</name>
<dbReference type="CDD" id="cd03801">
    <property type="entry name" value="GT4_PimA-like"/>
    <property type="match status" value="1"/>
</dbReference>
<comment type="caution">
    <text evidence="5">The sequence shown here is derived from an EMBL/GenBank/DDBJ whole genome shotgun (WGS) entry which is preliminary data.</text>
</comment>
<dbReference type="InterPro" id="IPR028098">
    <property type="entry name" value="Glyco_trans_4-like_N"/>
</dbReference>
<proteinExistence type="predicted"/>
<feature type="domain" description="Glycosyl transferase family 1" evidence="3">
    <location>
        <begin position="195"/>
        <end position="362"/>
    </location>
</feature>
<keyword evidence="1" id="KW-0328">Glycosyltransferase</keyword>
<dbReference type="SUPFAM" id="SSF53756">
    <property type="entry name" value="UDP-Glycosyltransferase/glycogen phosphorylase"/>
    <property type="match status" value="1"/>
</dbReference>
<dbReference type="GO" id="GO:0016757">
    <property type="term" value="F:glycosyltransferase activity"/>
    <property type="evidence" value="ECO:0007669"/>
    <property type="project" value="UniProtKB-KW"/>
</dbReference>
<evidence type="ECO:0000256" key="1">
    <source>
        <dbReference type="ARBA" id="ARBA00022676"/>
    </source>
</evidence>
<evidence type="ECO:0000313" key="5">
    <source>
        <dbReference type="EMBL" id="TPG31441.1"/>
    </source>
</evidence>
<protein>
    <submittedName>
        <fullName evidence="5">Glycosyltransferase family 1 protein</fullName>
    </submittedName>
</protein>
<feature type="domain" description="Glycosyltransferase subfamily 4-like N-terminal" evidence="4">
    <location>
        <begin position="14"/>
        <end position="185"/>
    </location>
</feature>
<sequence>MIQVLAVTHSRDVTGAELSLFNIAPSVADRGIAMSLAACSSGELEKKWRQIGLDFIPIDLPKRSGVRTSNGSKLNSLGELVRLPFLTIIAVVRIAAAARRMDATVIHSNSIITHFDCAVAGLITGKKAVVELHEIIAPGIGRLLLGLAVLLSSKAVANSNAVRDQLPRWARWRSVVIHQGIDIERFSPVGPQTYWRKELTAEPDSLLVAAIGRIDREKGLHTLVEAVAELRTRGIDAHLVLVGAPSKDDGSYLAELRTLAARVLAGAFRVVPPVDDVALVLRAVDVLACLSVEEPFGLIILEAQACGVPVVVSAAGGPLDFITDRVTGMLVSPGDPTAAANAIEELFADDEIRERMVLTARERVADEYTAQARAQLVVNTYWEVLHRRKAS</sequence>